<gene>
    <name evidence="2" type="ORF">C4900_02265</name>
</gene>
<dbReference type="AlphaFoldDB" id="A0A1C2FYR3"/>
<dbReference type="STRING" id="163359.A9R16_03150"/>
<dbReference type="InterPro" id="IPR036390">
    <property type="entry name" value="WH_DNA-bd_sf"/>
</dbReference>
<evidence type="ECO:0000259" key="1">
    <source>
        <dbReference type="Pfam" id="PF21906"/>
    </source>
</evidence>
<dbReference type="SUPFAM" id="SSF55811">
    <property type="entry name" value="Nudix"/>
    <property type="match status" value="1"/>
</dbReference>
<dbReference type="Gene3D" id="3.90.79.10">
    <property type="entry name" value="Nucleoside Triphosphate Pyrophosphohydrolase"/>
    <property type="match status" value="1"/>
</dbReference>
<dbReference type="InterPro" id="IPR036388">
    <property type="entry name" value="WH-like_DNA-bd_sf"/>
</dbReference>
<reference evidence="2 3" key="1">
    <citation type="submission" date="2018-02" db="EMBL/GenBank/DDBJ databases">
        <title>Insights into the biology of acidophilic members of the Acidiferrobacteraceae family derived from comparative genomic analyses.</title>
        <authorList>
            <person name="Issotta F."/>
            <person name="Thyssen C."/>
            <person name="Mena C."/>
            <person name="Moya A."/>
            <person name="Bellenberg S."/>
            <person name="Sproer C."/>
            <person name="Covarrubias P.C."/>
            <person name="Sand W."/>
            <person name="Quatrini R."/>
            <person name="Vera M."/>
        </authorList>
    </citation>
    <scope>NUCLEOTIDE SEQUENCE [LARGE SCALE GENOMIC DNA]</scope>
    <source>
        <strain evidence="3">m-1</strain>
    </source>
</reference>
<dbReference type="GO" id="GO:0016787">
    <property type="term" value="F:hydrolase activity"/>
    <property type="evidence" value="ECO:0007669"/>
    <property type="project" value="UniProtKB-KW"/>
</dbReference>
<keyword evidence="3" id="KW-1185">Reference proteome</keyword>
<protein>
    <submittedName>
        <fullName evidence="2">NUDIX hydrolase</fullName>
    </submittedName>
</protein>
<proteinExistence type="predicted"/>
<accession>A0A1C2FYR3</accession>
<sequence>MNDTNVTPAVHTAVALFTIRERLQFLRVGAEQGRLPMVALRQGEGLEAGARRALETATGIEDVFLEQLYTFDGGRAGAQAIVAYYALAPCERLPIRRPGVGWADPAQVATLLAVDHQIIVQRACERLAGKLEYAPIAYQFLAERFTLSELQSVYEIIGRQTLDKRNFRRRMHASAHLVETRDVRRNGCHRPARLYRLRDTEPATAG</sequence>
<feature type="domain" description="NrtR DNA-binding winged helix" evidence="1">
    <location>
        <begin position="138"/>
        <end position="197"/>
    </location>
</feature>
<dbReference type="SUPFAM" id="SSF46785">
    <property type="entry name" value="Winged helix' DNA-binding domain"/>
    <property type="match status" value="1"/>
</dbReference>
<comment type="caution">
    <text evidence="2">The sequence shown here is derived from an EMBL/GenBank/DDBJ whole genome shotgun (WGS) entry which is preliminary data.</text>
</comment>
<dbReference type="Gene3D" id="1.10.10.10">
    <property type="entry name" value="Winged helix-like DNA-binding domain superfamily/Winged helix DNA-binding domain"/>
    <property type="match status" value="1"/>
</dbReference>
<dbReference type="EMBL" id="PSYR01000001">
    <property type="protein sequence ID" value="RCN58627.1"/>
    <property type="molecule type" value="Genomic_DNA"/>
</dbReference>
<dbReference type="OrthoDB" id="542521at2"/>
<evidence type="ECO:0000313" key="2">
    <source>
        <dbReference type="EMBL" id="RCN58627.1"/>
    </source>
</evidence>
<dbReference type="Proteomes" id="UP000253250">
    <property type="component" value="Unassembled WGS sequence"/>
</dbReference>
<dbReference type="InterPro" id="IPR015797">
    <property type="entry name" value="NUDIX_hydrolase-like_dom_sf"/>
</dbReference>
<evidence type="ECO:0000313" key="3">
    <source>
        <dbReference type="Proteomes" id="UP000253250"/>
    </source>
</evidence>
<dbReference type="InterPro" id="IPR054105">
    <property type="entry name" value="WHD_NrtR"/>
</dbReference>
<dbReference type="Pfam" id="PF21906">
    <property type="entry name" value="WHD_NrtR"/>
    <property type="match status" value="1"/>
</dbReference>
<keyword evidence="2" id="KW-0378">Hydrolase</keyword>
<name>A0A1C2FYR3_9GAMM</name>
<dbReference type="RefSeq" id="WP_065971879.1">
    <property type="nucleotide sequence ID" value="NZ_CP080624.1"/>
</dbReference>
<organism evidence="2 3">
    <name type="scientific">Acidiferrobacter thiooxydans</name>
    <dbReference type="NCBI Taxonomy" id="163359"/>
    <lineage>
        <taxon>Bacteria</taxon>
        <taxon>Pseudomonadati</taxon>
        <taxon>Pseudomonadota</taxon>
        <taxon>Gammaproteobacteria</taxon>
        <taxon>Acidiferrobacterales</taxon>
        <taxon>Acidiferrobacteraceae</taxon>
        <taxon>Acidiferrobacter</taxon>
    </lineage>
</organism>